<evidence type="ECO:0000256" key="11">
    <source>
        <dbReference type="ARBA" id="ARBA00069173"/>
    </source>
</evidence>
<comment type="subunit">
    <text evidence="4">Hexamer formed by 3 homodimers.</text>
</comment>
<feature type="domain" description="Quinolinate phosphoribosyl transferase C-terminal" evidence="14">
    <location>
        <begin position="108"/>
        <end position="277"/>
    </location>
</feature>
<feature type="binding site" evidence="13">
    <location>
        <position position="217"/>
    </location>
    <ligand>
        <name>substrate</name>
    </ligand>
</feature>
<proteinExistence type="inferred from homology"/>
<feature type="binding site" evidence="13">
    <location>
        <begin position="262"/>
        <end position="264"/>
    </location>
    <ligand>
        <name>substrate</name>
    </ligand>
</feature>
<dbReference type="NCBIfam" id="TIGR00078">
    <property type="entry name" value="nadC"/>
    <property type="match status" value="1"/>
</dbReference>
<dbReference type="GO" id="GO:0004514">
    <property type="term" value="F:nicotinate-nucleotide diphosphorylase (carboxylating) activity"/>
    <property type="evidence" value="ECO:0007669"/>
    <property type="project" value="UniProtKB-EC"/>
</dbReference>
<keyword evidence="17" id="KW-1185">Reference proteome</keyword>
<gene>
    <name evidence="16" type="ORF">GCM10007100_37910</name>
</gene>
<comment type="catalytic activity">
    <reaction evidence="10">
        <text>nicotinate beta-D-ribonucleotide + CO2 + diphosphate = quinolinate + 5-phospho-alpha-D-ribose 1-diphosphate + 2 H(+)</text>
        <dbReference type="Rhea" id="RHEA:12733"/>
        <dbReference type="ChEBI" id="CHEBI:15378"/>
        <dbReference type="ChEBI" id="CHEBI:16526"/>
        <dbReference type="ChEBI" id="CHEBI:29959"/>
        <dbReference type="ChEBI" id="CHEBI:33019"/>
        <dbReference type="ChEBI" id="CHEBI:57502"/>
        <dbReference type="ChEBI" id="CHEBI:58017"/>
        <dbReference type="EC" id="2.4.2.19"/>
    </reaction>
</comment>
<dbReference type="Gene3D" id="3.90.1170.20">
    <property type="entry name" value="Quinolinate phosphoribosyl transferase, N-terminal domain"/>
    <property type="match status" value="1"/>
</dbReference>
<dbReference type="PANTHER" id="PTHR32179">
    <property type="entry name" value="NICOTINATE-NUCLEOTIDE PYROPHOSPHORYLASE [CARBOXYLATING]"/>
    <property type="match status" value="1"/>
</dbReference>
<evidence type="ECO:0000256" key="13">
    <source>
        <dbReference type="PIRSR" id="PIRSR006250-1"/>
    </source>
</evidence>
<evidence type="ECO:0000259" key="15">
    <source>
        <dbReference type="Pfam" id="PF02749"/>
    </source>
</evidence>
<protein>
    <recommendedName>
        <fullName evidence="11">Probable nicotinate-nucleotide pyrophosphorylase [carboxylating]</fullName>
        <ecNumber evidence="5">2.4.2.19</ecNumber>
    </recommendedName>
    <alternativeName>
        <fullName evidence="9">Quinolinate phosphoribosyltransferase [decarboxylating]</fullName>
    </alternativeName>
</protein>
<evidence type="ECO:0000259" key="14">
    <source>
        <dbReference type="Pfam" id="PF01729"/>
    </source>
</evidence>
<evidence type="ECO:0000256" key="7">
    <source>
        <dbReference type="ARBA" id="ARBA00022676"/>
    </source>
</evidence>
<evidence type="ECO:0000256" key="2">
    <source>
        <dbReference type="ARBA" id="ARBA00004893"/>
    </source>
</evidence>
<dbReference type="FunFam" id="3.90.1170.20:FF:000001">
    <property type="entry name" value="Nicotinate-nucleotide diphosphorylase (Carboxylating)"/>
    <property type="match status" value="1"/>
</dbReference>
<evidence type="ECO:0000256" key="9">
    <source>
        <dbReference type="ARBA" id="ARBA00033102"/>
    </source>
</evidence>
<reference evidence="16" key="2">
    <citation type="submission" date="2020-09" db="EMBL/GenBank/DDBJ databases">
        <authorList>
            <person name="Sun Q."/>
            <person name="Kim S."/>
        </authorList>
    </citation>
    <scope>NUCLEOTIDE SEQUENCE</scope>
    <source>
        <strain evidence="16">KCTC 12988</strain>
    </source>
</reference>
<feature type="binding site" evidence="13">
    <location>
        <begin position="241"/>
        <end position="243"/>
    </location>
    <ligand>
        <name>substrate</name>
    </ligand>
</feature>
<name>A0A918TXC3_9BACT</name>
<dbReference type="InterPro" id="IPR022412">
    <property type="entry name" value="Quinolinate_PRibosylTrfase_N"/>
</dbReference>
<evidence type="ECO:0000256" key="5">
    <source>
        <dbReference type="ARBA" id="ARBA00011944"/>
    </source>
</evidence>
<feature type="binding site" evidence="13">
    <location>
        <position position="153"/>
    </location>
    <ligand>
        <name>substrate</name>
    </ligand>
</feature>
<dbReference type="Proteomes" id="UP000644507">
    <property type="component" value="Unassembled WGS sequence"/>
</dbReference>
<dbReference type="GO" id="GO:0034213">
    <property type="term" value="P:quinolinate catabolic process"/>
    <property type="evidence" value="ECO:0007669"/>
    <property type="project" value="TreeGrafter"/>
</dbReference>
<keyword evidence="6" id="KW-0662">Pyridine nucleotide biosynthesis</keyword>
<evidence type="ECO:0000313" key="16">
    <source>
        <dbReference type="EMBL" id="GHC66461.1"/>
    </source>
</evidence>
<comment type="similarity">
    <text evidence="3 12">Belongs to the NadC/ModD family.</text>
</comment>
<feature type="binding site" evidence="13">
    <location>
        <position position="96"/>
    </location>
    <ligand>
        <name>substrate</name>
    </ligand>
</feature>
<dbReference type="Gene3D" id="3.20.20.70">
    <property type="entry name" value="Aldolase class I"/>
    <property type="match status" value="1"/>
</dbReference>
<dbReference type="InterPro" id="IPR036068">
    <property type="entry name" value="Nicotinate_pribotase-like_C"/>
</dbReference>
<dbReference type="PIRSF" id="PIRSF006250">
    <property type="entry name" value="NadC_ModD"/>
    <property type="match status" value="1"/>
</dbReference>
<dbReference type="InterPro" id="IPR013785">
    <property type="entry name" value="Aldolase_TIM"/>
</dbReference>
<dbReference type="InterPro" id="IPR027277">
    <property type="entry name" value="NadC/ModD"/>
</dbReference>
<keyword evidence="8 12" id="KW-0808">Transferase</keyword>
<reference evidence="16" key="1">
    <citation type="journal article" date="2014" name="Int. J. Syst. Evol. Microbiol.">
        <title>Complete genome sequence of Corynebacterium casei LMG S-19264T (=DSM 44701T), isolated from a smear-ripened cheese.</title>
        <authorList>
            <consortium name="US DOE Joint Genome Institute (JGI-PGF)"/>
            <person name="Walter F."/>
            <person name="Albersmeier A."/>
            <person name="Kalinowski J."/>
            <person name="Ruckert C."/>
        </authorList>
    </citation>
    <scope>NUCLEOTIDE SEQUENCE</scope>
    <source>
        <strain evidence="16">KCTC 12988</strain>
    </source>
</reference>
<dbReference type="RefSeq" id="WP_189573921.1">
    <property type="nucleotide sequence ID" value="NZ_BMXI01000021.1"/>
</dbReference>
<dbReference type="EC" id="2.4.2.19" evidence="5"/>
<evidence type="ECO:0000256" key="8">
    <source>
        <dbReference type="ARBA" id="ARBA00022679"/>
    </source>
</evidence>
<dbReference type="CDD" id="cd01572">
    <property type="entry name" value="QPRTase"/>
    <property type="match status" value="1"/>
</dbReference>
<evidence type="ECO:0000313" key="17">
    <source>
        <dbReference type="Proteomes" id="UP000644507"/>
    </source>
</evidence>
<sequence length="282" mass="30199">MDAAVSQLIDLALAEDIGPGDVTSTYFVPADRRSRAYINAREDGVLAGTEVAAEVFRRVSDEIEVRVMLEDGSKVSHGALVIEVSGPSRAILTAERTALNFLQRLSGVATLTSRFVKAVSGTDARILDTRKTTPGWRLLEKAAVLAGGGTNHRMGLYDRAMVKDNHLVAEGKLEYLQQAIVALKKDHPGVGVELEADHLEQVKDFLSLTGVDYILLDNMTLGELREAVQMRKGASPSLEASGGVNLTTVRGIAETGVDYISVGAVTHSAVGLDLGLDFVEEK</sequence>
<feature type="domain" description="Quinolinate phosphoribosyl transferase N-terminal" evidence="15">
    <location>
        <begin position="21"/>
        <end position="106"/>
    </location>
</feature>
<evidence type="ECO:0000256" key="10">
    <source>
        <dbReference type="ARBA" id="ARBA00047445"/>
    </source>
</evidence>
<dbReference type="InterPro" id="IPR002638">
    <property type="entry name" value="Quinolinate_PRibosylTrfase_C"/>
</dbReference>
<feature type="binding site" evidence="13">
    <location>
        <begin position="129"/>
        <end position="131"/>
    </location>
    <ligand>
        <name>substrate</name>
    </ligand>
</feature>
<dbReference type="EMBL" id="BMXI01000021">
    <property type="protein sequence ID" value="GHC66461.1"/>
    <property type="molecule type" value="Genomic_DNA"/>
</dbReference>
<accession>A0A918TXC3</accession>
<evidence type="ECO:0000256" key="3">
    <source>
        <dbReference type="ARBA" id="ARBA00009400"/>
    </source>
</evidence>
<dbReference type="Pfam" id="PF02749">
    <property type="entry name" value="QRPTase_N"/>
    <property type="match status" value="1"/>
</dbReference>
<comment type="pathway">
    <text evidence="2">Cofactor biosynthesis; NAD(+) biosynthesis; nicotinate D-ribonucleotide from quinolinate: step 1/1.</text>
</comment>
<organism evidence="16 17">
    <name type="scientific">Roseibacillus persicicus</name>
    <dbReference type="NCBI Taxonomy" id="454148"/>
    <lineage>
        <taxon>Bacteria</taxon>
        <taxon>Pseudomonadati</taxon>
        <taxon>Verrucomicrobiota</taxon>
        <taxon>Verrucomicrobiia</taxon>
        <taxon>Verrucomicrobiales</taxon>
        <taxon>Verrucomicrobiaceae</taxon>
        <taxon>Roseibacillus</taxon>
    </lineage>
</organism>
<dbReference type="InterPro" id="IPR037128">
    <property type="entry name" value="Quinolinate_PRibosylTase_N_sf"/>
</dbReference>
<dbReference type="Pfam" id="PF01729">
    <property type="entry name" value="QRPTase_C"/>
    <property type="match status" value="1"/>
</dbReference>
<feature type="binding site" evidence="13">
    <location>
        <position position="163"/>
    </location>
    <ligand>
        <name>substrate</name>
    </ligand>
</feature>
<dbReference type="SUPFAM" id="SSF54675">
    <property type="entry name" value="Nicotinate/Quinolinate PRTase N-terminal domain-like"/>
    <property type="match status" value="1"/>
</dbReference>
<evidence type="ECO:0000256" key="6">
    <source>
        <dbReference type="ARBA" id="ARBA00022642"/>
    </source>
</evidence>
<dbReference type="FunFam" id="3.20.20.70:FF:000030">
    <property type="entry name" value="Nicotinate-nucleotide pyrophosphorylase, carboxylating"/>
    <property type="match status" value="1"/>
</dbReference>
<dbReference type="AlphaFoldDB" id="A0A918TXC3"/>
<evidence type="ECO:0000256" key="12">
    <source>
        <dbReference type="PIRNR" id="PIRNR006250"/>
    </source>
</evidence>
<comment type="function">
    <text evidence="1">Involved in the catabolism of quinolinic acid (QA).</text>
</comment>
<evidence type="ECO:0000256" key="1">
    <source>
        <dbReference type="ARBA" id="ARBA00003237"/>
    </source>
</evidence>
<feature type="binding site" evidence="13">
    <location>
        <position position="195"/>
    </location>
    <ligand>
        <name>substrate</name>
    </ligand>
</feature>
<dbReference type="SUPFAM" id="SSF51690">
    <property type="entry name" value="Nicotinate/Quinolinate PRTase C-terminal domain-like"/>
    <property type="match status" value="1"/>
</dbReference>
<dbReference type="GO" id="GO:0005737">
    <property type="term" value="C:cytoplasm"/>
    <property type="evidence" value="ECO:0007669"/>
    <property type="project" value="TreeGrafter"/>
</dbReference>
<dbReference type="PANTHER" id="PTHR32179:SF3">
    <property type="entry name" value="NICOTINATE-NUCLEOTIDE PYROPHOSPHORYLASE [CARBOXYLATING]"/>
    <property type="match status" value="1"/>
</dbReference>
<comment type="caution">
    <text evidence="16">The sequence shown here is derived from an EMBL/GenBank/DDBJ whole genome shotgun (WGS) entry which is preliminary data.</text>
</comment>
<dbReference type="InterPro" id="IPR004393">
    <property type="entry name" value="NadC"/>
</dbReference>
<dbReference type="GO" id="GO:0009435">
    <property type="term" value="P:NAD+ biosynthetic process"/>
    <property type="evidence" value="ECO:0007669"/>
    <property type="project" value="InterPro"/>
</dbReference>
<evidence type="ECO:0000256" key="4">
    <source>
        <dbReference type="ARBA" id="ARBA00011218"/>
    </source>
</evidence>
<keyword evidence="7 12" id="KW-0328">Glycosyltransferase</keyword>